<organism evidence="1">
    <name type="scientific">Hemiselmis tepida</name>
    <dbReference type="NCBI Taxonomy" id="464990"/>
    <lineage>
        <taxon>Eukaryota</taxon>
        <taxon>Cryptophyceae</taxon>
        <taxon>Cryptomonadales</taxon>
        <taxon>Hemiselmidaceae</taxon>
        <taxon>Hemiselmis</taxon>
    </lineage>
</organism>
<dbReference type="EMBL" id="HBFN01020896">
    <property type="protein sequence ID" value="CAD8798533.1"/>
    <property type="molecule type" value="Transcribed_RNA"/>
</dbReference>
<sequence length="165" mass="17467">MGVQVENFCLGEPSLPIFGRWEMEVVDAAEGLVQQVAEVFNPPPEGAEKAAPVEEGEEGPVHKASHEMSKVLIWFLDSIADGKSQSDKYSKDVTHGTKEAVLDAQRIADNTTRAGNEMVVGAASDAAASVGLKIGSEGEDSQKVEEMAKQENTVFFGPPGLPIGA</sequence>
<protein>
    <submittedName>
        <fullName evidence="1">Uncharacterized protein</fullName>
    </submittedName>
</protein>
<dbReference type="AlphaFoldDB" id="A0A7S0YUY6"/>
<evidence type="ECO:0000313" key="1">
    <source>
        <dbReference type="EMBL" id="CAD8798533.1"/>
    </source>
</evidence>
<accession>A0A7S0YUY6</accession>
<gene>
    <name evidence="1" type="ORF">HTEP1355_LOCUS12174</name>
</gene>
<proteinExistence type="predicted"/>
<name>A0A7S0YUY6_9CRYP</name>
<reference evidence="1" key="1">
    <citation type="submission" date="2021-01" db="EMBL/GenBank/DDBJ databases">
        <authorList>
            <person name="Corre E."/>
            <person name="Pelletier E."/>
            <person name="Niang G."/>
            <person name="Scheremetjew M."/>
            <person name="Finn R."/>
            <person name="Kale V."/>
            <person name="Holt S."/>
            <person name="Cochrane G."/>
            <person name="Meng A."/>
            <person name="Brown T."/>
            <person name="Cohen L."/>
        </authorList>
    </citation>
    <scope>NUCLEOTIDE SEQUENCE</scope>
    <source>
        <strain evidence="1">CCMP443</strain>
    </source>
</reference>